<dbReference type="GO" id="GO:0005886">
    <property type="term" value="C:plasma membrane"/>
    <property type="evidence" value="ECO:0007669"/>
    <property type="project" value="TreeGrafter"/>
</dbReference>
<dbReference type="EMBL" id="NJET01000005">
    <property type="protein sequence ID" value="PHH66740.1"/>
    <property type="molecule type" value="Genomic_DNA"/>
</dbReference>
<feature type="transmembrane region" description="Helical" evidence="5">
    <location>
        <begin position="122"/>
        <end position="142"/>
    </location>
</feature>
<dbReference type="Gene3D" id="1.20.1250.20">
    <property type="entry name" value="MFS general substrate transporter like domains"/>
    <property type="match status" value="1"/>
</dbReference>
<evidence type="ECO:0000256" key="3">
    <source>
        <dbReference type="ARBA" id="ARBA00022989"/>
    </source>
</evidence>
<dbReference type="PROSITE" id="PS50850">
    <property type="entry name" value="MFS"/>
    <property type="match status" value="1"/>
</dbReference>
<keyword evidence="3 5" id="KW-1133">Transmembrane helix</keyword>
<dbReference type="InterPro" id="IPR011701">
    <property type="entry name" value="MFS"/>
</dbReference>
<accession>A0A2C5YGY2</accession>
<dbReference type="InterPro" id="IPR036259">
    <property type="entry name" value="MFS_trans_sf"/>
</dbReference>
<feature type="transmembrane region" description="Helical" evidence="5">
    <location>
        <begin position="254"/>
        <end position="275"/>
    </location>
</feature>
<keyword evidence="2 5" id="KW-0812">Transmembrane</keyword>
<feature type="transmembrane region" description="Helical" evidence="5">
    <location>
        <begin position="148"/>
        <end position="168"/>
    </location>
</feature>
<feature type="transmembrane region" description="Helical" evidence="5">
    <location>
        <begin position="357"/>
        <end position="378"/>
    </location>
</feature>
<evidence type="ECO:0000313" key="8">
    <source>
        <dbReference type="Proteomes" id="UP000226192"/>
    </source>
</evidence>
<feature type="transmembrane region" description="Helical" evidence="5">
    <location>
        <begin position="180"/>
        <end position="200"/>
    </location>
</feature>
<dbReference type="PANTHER" id="PTHR23501:SF199">
    <property type="entry name" value="MFS EFFLUX TRANSPORTER INPD-RELATED"/>
    <property type="match status" value="1"/>
</dbReference>
<comment type="caution">
    <text evidence="7">The sequence shown here is derived from an EMBL/GenBank/DDBJ whole genome shotgun (WGS) entry which is preliminary data.</text>
</comment>
<organism evidence="7 8">
    <name type="scientific">Ophiocordyceps australis</name>
    <dbReference type="NCBI Taxonomy" id="1399860"/>
    <lineage>
        <taxon>Eukaryota</taxon>
        <taxon>Fungi</taxon>
        <taxon>Dikarya</taxon>
        <taxon>Ascomycota</taxon>
        <taxon>Pezizomycotina</taxon>
        <taxon>Sordariomycetes</taxon>
        <taxon>Hypocreomycetidae</taxon>
        <taxon>Hypocreales</taxon>
        <taxon>Ophiocordycipitaceae</taxon>
        <taxon>Ophiocordyceps</taxon>
    </lineage>
</organism>
<evidence type="ECO:0000313" key="7">
    <source>
        <dbReference type="EMBL" id="PHH66740.1"/>
    </source>
</evidence>
<comment type="subcellular location">
    <subcellularLocation>
        <location evidence="1">Membrane</location>
        <topology evidence="1">Multi-pass membrane protein</topology>
    </subcellularLocation>
</comment>
<dbReference type="Pfam" id="PF07690">
    <property type="entry name" value="MFS_1"/>
    <property type="match status" value="1"/>
</dbReference>
<evidence type="ECO:0000259" key="6">
    <source>
        <dbReference type="PROSITE" id="PS50850"/>
    </source>
</evidence>
<feature type="transmembrane region" description="Helical" evidence="5">
    <location>
        <begin position="92"/>
        <end position="110"/>
    </location>
</feature>
<dbReference type="PANTHER" id="PTHR23501">
    <property type="entry name" value="MAJOR FACILITATOR SUPERFAMILY"/>
    <property type="match status" value="1"/>
</dbReference>
<gene>
    <name evidence="7" type="ORF">CDD81_5872</name>
</gene>
<dbReference type="GO" id="GO:0022857">
    <property type="term" value="F:transmembrane transporter activity"/>
    <property type="evidence" value="ECO:0007669"/>
    <property type="project" value="InterPro"/>
</dbReference>
<dbReference type="OrthoDB" id="10021397at2759"/>
<dbReference type="Proteomes" id="UP000226192">
    <property type="component" value="Unassembled WGS sequence"/>
</dbReference>
<evidence type="ECO:0000256" key="4">
    <source>
        <dbReference type="ARBA" id="ARBA00023136"/>
    </source>
</evidence>
<dbReference type="AlphaFoldDB" id="A0A2C5YGY2"/>
<name>A0A2C5YGY2_9HYPO</name>
<feature type="transmembrane region" description="Helical" evidence="5">
    <location>
        <begin position="224"/>
        <end position="242"/>
    </location>
</feature>
<sequence>MGDKDRDLVEEEAGEKEYASGIKLGLIMAALCCAVFVMALDNAIMATAIPRITDEFGSLDDVGWYGSAYMLTGSSLQLVFGKLYSMASIKRVFMGAIGVFEAGSLVCALAPSSGILILGRAMAGVGSAGIFGGALSMLAHTVPLAKRPVYSGLIGSMWGVSSVAGPLLGGVFSDRASWRWCFWINLPVGAVTVGVVGFLFPETRPKTRGVTEGWRRWLWRLDPLGTLAFMAGVAALLLGLHWGAAQHAWTSGRVLGLLLVSPLLLGVFACVEYSMGNEATLPLRIARQRSVWASALYEFFLGACFLVALYFLPLWFQAVRGASAVQSGLLSMPMLLSVVGLSLASGIAVAFDEALTASFLLSAVAAAAASLGAVFIEWKSVKASKRRGHA</sequence>
<dbReference type="PRINTS" id="PR01036">
    <property type="entry name" value="TCRTETB"/>
</dbReference>
<protein>
    <recommendedName>
        <fullName evidence="6">Major facilitator superfamily (MFS) profile domain-containing protein</fullName>
    </recommendedName>
</protein>
<proteinExistence type="predicted"/>
<feature type="domain" description="Major facilitator superfamily (MFS) profile" evidence="6">
    <location>
        <begin position="27"/>
        <end position="390"/>
    </location>
</feature>
<evidence type="ECO:0000256" key="2">
    <source>
        <dbReference type="ARBA" id="ARBA00022692"/>
    </source>
</evidence>
<keyword evidence="8" id="KW-1185">Reference proteome</keyword>
<feature type="transmembrane region" description="Helical" evidence="5">
    <location>
        <begin position="20"/>
        <end position="41"/>
    </location>
</feature>
<keyword evidence="4 5" id="KW-0472">Membrane</keyword>
<evidence type="ECO:0000256" key="5">
    <source>
        <dbReference type="SAM" id="Phobius"/>
    </source>
</evidence>
<evidence type="ECO:0000256" key="1">
    <source>
        <dbReference type="ARBA" id="ARBA00004141"/>
    </source>
</evidence>
<dbReference type="SUPFAM" id="SSF103473">
    <property type="entry name" value="MFS general substrate transporter"/>
    <property type="match status" value="1"/>
</dbReference>
<feature type="transmembrane region" description="Helical" evidence="5">
    <location>
        <begin position="328"/>
        <end position="351"/>
    </location>
</feature>
<dbReference type="STRING" id="1399860.A0A2C5YGY2"/>
<dbReference type="InterPro" id="IPR020846">
    <property type="entry name" value="MFS_dom"/>
</dbReference>
<feature type="transmembrane region" description="Helical" evidence="5">
    <location>
        <begin position="62"/>
        <end position="80"/>
    </location>
</feature>
<reference evidence="7 8" key="1">
    <citation type="submission" date="2017-06" db="EMBL/GenBank/DDBJ databases">
        <title>Ant-infecting Ophiocordyceps genomes reveal a high diversity of potential behavioral manipulation genes and a possible major role for enterotoxins.</title>
        <authorList>
            <person name="De Bekker C."/>
            <person name="Evans H.C."/>
            <person name="Brachmann A."/>
            <person name="Hughes D.P."/>
        </authorList>
    </citation>
    <scope>NUCLEOTIDE SEQUENCE [LARGE SCALE GENOMIC DNA]</scope>
    <source>
        <strain evidence="7 8">Map64</strain>
    </source>
</reference>
<feature type="transmembrane region" description="Helical" evidence="5">
    <location>
        <begin position="295"/>
        <end position="316"/>
    </location>
</feature>